<evidence type="ECO:0000256" key="5">
    <source>
        <dbReference type="ARBA" id="ARBA00022833"/>
    </source>
</evidence>
<dbReference type="PROSITE" id="PS50808">
    <property type="entry name" value="ZF_BED"/>
    <property type="match status" value="1"/>
</dbReference>
<evidence type="ECO:0000259" key="12">
    <source>
        <dbReference type="PROSITE" id="PS50808"/>
    </source>
</evidence>
<evidence type="ECO:0000256" key="7">
    <source>
        <dbReference type="ARBA" id="ARBA00023125"/>
    </source>
</evidence>
<dbReference type="EMBL" id="AP008207">
    <property type="protein sequence ID" value="BAF04701.2"/>
    <property type="molecule type" value="Genomic_DNA"/>
</dbReference>
<evidence type="ECO:0000256" key="9">
    <source>
        <dbReference type="ARBA" id="ARBA00023242"/>
    </source>
</evidence>
<dbReference type="GO" id="GO:0008270">
    <property type="term" value="F:zinc ion binding"/>
    <property type="evidence" value="ECO:0007669"/>
    <property type="project" value="UniProtKB-KW"/>
</dbReference>
<evidence type="ECO:0000256" key="4">
    <source>
        <dbReference type="ARBA" id="ARBA00022771"/>
    </source>
</evidence>
<dbReference type="Pfam" id="PF05699">
    <property type="entry name" value="Dimer_Tnp_hAT"/>
    <property type="match status" value="1"/>
</dbReference>
<keyword evidence="4 10" id="KW-0863">Zinc-finger</keyword>
<accession>Q0JNH7</accession>
<dbReference type="SUPFAM" id="SSF57667">
    <property type="entry name" value="beta-beta-alpha zinc fingers"/>
    <property type="match status" value="1"/>
</dbReference>
<reference evidence="14" key="2">
    <citation type="journal article" date="2008" name="Nucleic Acids Res.">
        <title>The rice annotation project database (RAP-DB): 2008 update.</title>
        <authorList>
            <consortium name="The rice annotation project (RAP)"/>
        </authorList>
    </citation>
    <scope>GENOME REANNOTATION</scope>
    <source>
        <strain evidence="14">cv. Nipponbare</strain>
    </source>
</reference>
<dbReference type="InterPro" id="IPR003656">
    <property type="entry name" value="Znf_BED"/>
</dbReference>
<dbReference type="SMART" id="SM00614">
    <property type="entry name" value="ZnF_BED"/>
    <property type="match status" value="1"/>
</dbReference>
<comment type="subunit">
    <text evidence="2">Homodimer.</text>
</comment>
<evidence type="ECO:0000256" key="3">
    <source>
        <dbReference type="ARBA" id="ARBA00022723"/>
    </source>
</evidence>
<keyword evidence="3" id="KW-0479">Metal-binding</keyword>
<keyword evidence="9" id="KW-0539">Nucleus</keyword>
<dbReference type="Pfam" id="PF02892">
    <property type="entry name" value="zf-BED"/>
    <property type="match status" value="1"/>
</dbReference>
<dbReference type="SUPFAM" id="SSF53098">
    <property type="entry name" value="Ribonuclease H-like"/>
    <property type="match status" value="1"/>
</dbReference>
<keyword evidence="8" id="KW-0804">Transcription</keyword>
<dbReference type="AlphaFoldDB" id="Q0JNH7"/>
<feature type="region of interest" description="Disordered" evidence="11">
    <location>
        <begin position="1"/>
        <end position="100"/>
    </location>
</feature>
<dbReference type="PANTHER" id="PTHR46481:SF10">
    <property type="entry name" value="ZINC FINGER BED DOMAIN-CONTAINING PROTEIN 39"/>
    <property type="match status" value="1"/>
</dbReference>
<evidence type="ECO:0000256" key="8">
    <source>
        <dbReference type="ARBA" id="ARBA00023163"/>
    </source>
</evidence>
<dbReference type="KEGG" id="dosa:Os01g0290300"/>
<dbReference type="GO" id="GO:0003677">
    <property type="term" value="F:DNA binding"/>
    <property type="evidence" value="ECO:0007669"/>
    <property type="project" value="UniProtKB-KW"/>
</dbReference>
<organism evidence="13 14">
    <name type="scientific">Oryza sativa subsp. japonica</name>
    <name type="common">Rice</name>
    <dbReference type="NCBI Taxonomy" id="39947"/>
    <lineage>
        <taxon>Eukaryota</taxon>
        <taxon>Viridiplantae</taxon>
        <taxon>Streptophyta</taxon>
        <taxon>Embryophyta</taxon>
        <taxon>Tracheophyta</taxon>
        <taxon>Spermatophyta</taxon>
        <taxon>Magnoliopsida</taxon>
        <taxon>Liliopsida</taxon>
        <taxon>Poales</taxon>
        <taxon>Poaceae</taxon>
        <taxon>BOP clade</taxon>
        <taxon>Oryzoideae</taxon>
        <taxon>Oryzeae</taxon>
        <taxon>Oryzinae</taxon>
        <taxon>Oryza</taxon>
        <taxon>Oryza sativa</taxon>
    </lineage>
</organism>
<keyword evidence="7" id="KW-0238">DNA-binding</keyword>
<dbReference type="InterPro" id="IPR036236">
    <property type="entry name" value="Znf_C2H2_sf"/>
</dbReference>
<dbReference type="GO" id="GO:0046983">
    <property type="term" value="F:protein dimerization activity"/>
    <property type="evidence" value="ECO:0007669"/>
    <property type="project" value="InterPro"/>
</dbReference>
<evidence type="ECO:0000256" key="11">
    <source>
        <dbReference type="SAM" id="MobiDB-lite"/>
    </source>
</evidence>
<feature type="domain" description="BED-type" evidence="12">
    <location>
        <begin position="112"/>
        <end position="176"/>
    </location>
</feature>
<comment type="subcellular location">
    <subcellularLocation>
        <location evidence="1">Nucleus</location>
    </subcellularLocation>
</comment>
<dbReference type="Proteomes" id="UP000000763">
    <property type="component" value="Chromosome 1"/>
</dbReference>
<gene>
    <name evidence="13" type="ordered locus">Os01g0290300</name>
</gene>
<evidence type="ECO:0000313" key="14">
    <source>
        <dbReference type="Proteomes" id="UP000000763"/>
    </source>
</evidence>
<evidence type="ECO:0000256" key="10">
    <source>
        <dbReference type="PROSITE-ProRule" id="PRU00027"/>
    </source>
</evidence>
<evidence type="ECO:0000256" key="6">
    <source>
        <dbReference type="ARBA" id="ARBA00023015"/>
    </source>
</evidence>
<proteinExistence type="predicted"/>
<dbReference type="Pfam" id="PF14372">
    <property type="entry name" value="hAT-like_RNase-H"/>
    <property type="match status" value="1"/>
</dbReference>
<evidence type="ECO:0000256" key="2">
    <source>
        <dbReference type="ARBA" id="ARBA00011738"/>
    </source>
</evidence>
<evidence type="ECO:0000256" key="1">
    <source>
        <dbReference type="ARBA" id="ARBA00004123"/>
    </source>
</evidence>
<dbReference type="GO" id="GO:0009791">
    <property type="term" value="P:post-embryonic development"/>
    <property type="evidence" value="ECO:0007669"/>
    <property type="project" value="UniProtKB-ARBA"/>
</dbReference>
<sequence length="751" mass="85403">MEGENNASPHPPSLESRSKLRGRRGTSTRSSSNPTVSLEVVPLEKVSEDEDDDNSFNHRDDMSESLPTVDGGSGSQKGDDEFDDGGSKAKKAKTGGKKAGVTVSPKCKIARGKRAECWKHFKVINVPSKKERGVMVAKAKCKFCHRSYVYHPGGATTTLNRHLAGCTQYQNKLTKAKAQGTLNFGPEDDNSLIVNPTEYNHEHTRELIAKMIIAHEYSFRMVEHKWFNILMKWMNGNYEFIGRKSIKNECMRVYESEKNQLKKSLKEAESISLTTDLWTSNQNLQYMCLVAHYIDENWVMQCRVLNFIEVDPPHTGIVIAQAVFECMVEWKIEDKVTTITLDNATNNDTAVTNLKAKLLARKNSVFDPSYFHIRCAAHIVNLVVNDGLQPIDNLISCLRNTVKYFKRSPSRMYKFVEVCNNYSVKVGRGLALDVKTRWNSTYKMLDTCIDYKDAFGYYKEVDTSYVWKPSDSDWVSFGKIRPILGTMAEASTAFSGSLYPTANCFYPYIVKVKRALIEAQKSEDTYLRSMGAAMLDKFDKYWEEKNNVMVIATILDPRFKMRYIKWCFAQIFDPIRCEIEINDINQELERLYNKYEILHRQKMGENGTNRQSTSASVDTTSSMASIASDFQSFLQSTVTESSKSELLIYLDEANEAIDNKHFNLLRYWNVNCHRFPVVSSLAKRFLTVPVSSVSSECTFSTAGRVLDDYRSSLKPATVQALVCASSWIRGPYDDNNHPLLVSYFAICMDDS</sequence>
<dbReference type="InterPro" id="IPR008906">
    <property type="entry name" value="HATC_C_dom"/>
</dbReference>
<reference evidence="13 14" key="1">
    <citation type="journal article" date="2005" name="Nature">
        <title>The map-based sequence of the rice genome.</title>
        <authorList>
            <consortium name="International rice genome sequencing project (IRGSP)"/>
            <person name="Matsumoto T."/>
            <person name="Wu J."/>
            <person name="Kanamori H."/>
            <person name="Katayose Y."/>
            <person name="Fujisawa M."/>
            <person name="Namiki N."/>
            <person name="Mizuno H."/>
            <person name="Yamamoto K."/>
            <person name="Antonio B.A."/>
            <person name="Baba T."/>
            <person name="Sakata K."/>
            <person name="Nagamura Y."/>
            <person name="Aoki H."/>
            <person name="Arikawa K."/>
            <person name="Arita K."/>
            <person name="Bito T."/>
            <person name="Chiden Y."/>
            <person name="Fujitsuka N."/>
            <person name="Fukunaka R."/>
            <person name="Hamada M."/>
            <person name="Harada C."/>
            <person name="Hayashi A."/>
            <person name="Hijishita S."/>
            <person name="Honda M."/>
            <person name="Hosokawa S."/>
            <person name="Ichikawa Y."/>
            <person name="Idonuma A."/>
            <person name="Iijima M."/>
            <person name="Ikeda M."/>
            <person name="Ikeno M."/>
            <person name="Ito K."/>
            <person name="Ito S."/>
            <person name="Ito T."/>
            <person name="Ito Y."/>
            <person name="Ito Y."/>
            <person name="Iwabuchi A."/>
            <person name="Kamiya K."/>
            <person name="Karasawa W."/>
            <person name="Kurita K."/>
            <person name="Katagiri S."/>
            <person name="Kikuta A."/>
            <person name="Kobayashi H."/>
            <person name="Kobayashi N."/>
            <person name="Machita K."/>
            <person name="Maehara T."/>
            <person name="Masukawa M."/>
            <person name="Mizubayashi T."/>
            <person name="Mukai Y."/>
            <person name="Nagasaki H."/>
            <person name="Nagata Y."/>
            <person name="Naito S."/>
            <person name="Nakashima M."/>
            <person name="Nakama Y."/>
            <person name="Nakamichi Y."/>
            <person name="Nakamura M."/>
            <person name="Meguro A."/>
            <person name="Negishi M."/>
            <person name="Ohta I."/>
            <person name="Ohta T."/>
            <person name="Okamoto M."/>
            <person name="Ono N."/>
            <person name="Saji S."/>
            <person name="Sakaguchi M."/>
            <person name="Sakai K."/>
            <person name="Shibata M."/>
            <person name="Shimokawa T."/>
            <person name="Song J."/>
            <person name="Takazaki Y."/>
            <person name="Terasawa K."/>
            <person name="Tsugane M."/>
            <person name="Tsuji K."/>
            <person name="Ueda S."/>
            <person name="Waki K."/>
            <person name="Yamagata H."/>
            <person name="Yamamoto M."/>
            <person name="Yamamoto S."/>
            <person name="Yamane H."/>
            <person name="Yoshiki S."/>
            <person name="Yoshihara R."/>
            <person name="Yukawa K."/>
            <person name="Zhong H."/>
            <person name="Yano M."/>
            <person name="Yuan Q."/>
            <person name="Ouyang S."/>
            <person name="Liu J."/>
            <person name="Jones K.M."/>
            <person name="Gansberger K."/>
            <person name="Moffat K."/>
            <person name="Hill J."/>
            <person name="Bera J."/>
            <person name="Fadrosh D."/>
            <person name="Jin S."/>
            <person name="Johri S."/>
            <person name="Kim M."/>
            <person name="Overton L."/>
            <person name="Reardon M."/>
            <person name="Tsitrin T."/>
            <person name="Vuong H."/>
            <person name="Weaver B."/>
            <person name="Ciecko A."/>
            <person name="Tallon L."/>
            <person name="Jackson J."/>
            <person name="Pai G."/>
            <person name="Aken S.V."/>
            <person name="Utterback T."/>
            <person name="Reidmuller S."/>
            <person name="Feldblyum T."/>
            <person name="Hsiao J."/>
            <person name="Zismann V."/>
            <person name="Iobst S."/>
            <person name="de Vazeille A.R."/>
            <person name="Buell C.R."/>
            <person name="Ying K."/>
            <person name="Li Y."/>
            <person name="Lu T."/>
            <person name="Huang Y."/>
            <person name="Zhao Q."/>
            <person name="Feng Q."/>
            <person name="Zhang L."/>
            <person name="Zhu J."/>
            <person name="Weng Q."/>
            <person name="Mu J."/>
            <person name="Lu Y."/>
            <person name="Fan D."/>
            <person name="Liu Y."/>
            <person name="Guan J."/>
            <person name="Zhang Y."/>
            <person name="Yu S."/>
            <person name="Liu X."/>
            <person name="Zhang Y."/>
            <person name="Hong G."/>
            <person name="Han B."/>
            <person name="Choisne N."/>
            <person name="Demange N."/>
            <person name="Orjeda G."/>
            <person name="Samain S."/>
            <person name="Cattolico L."/>
            <person name="Pelletier E."/>
            <person name="Couloux A."/>
            <person name="Segurens B."/>
            <person name="Wincker P."/>
            <person name="D'Hont A."/>
            <person name="Scarpelli C."/>
            <person name="Weissenbach J."/>
            <person name="Salanoubat M."/>
            <person name="Quetier F."/>
            <person name="Yu Y."/>
            <person name="Kim H.R."/>
            <person name="Rambo T."/>
            <person name="Currie J."/>
            <person name="Collura K."/>
            <person name="Luo M."/>
            <person name="Yang T."/>
            <person name="Ammiraju J.S.S."/>
            <person name="Engler F."/>
            <person name="Soderlund C."/>
            <person name="Wing R.A."/>
            <person name="Palmer L.E."/>
            <person name="de la Bastide M."/>
            <person name="Spiegel L."/>
            <person name="Nascimento L."/>
            <person name="Zutavern T."/>
            <person name="O'Shaughnessy A."/>
            <person name="Dike S."/>
            <person name="Dedhia N."/>
            <person name="Preston R."/>
            <person name="Balija V."/>
            <person name="McCombie W.R."/>
            <person name="Chow T."/>
            <person name="Chen H."/>
            <person name="Chung M."/>
            <person name="Chen C."/>
            <person name="Shaw J."/>
            <person name="Wu H."/>
            <person name="Hsiao K."/>
            <person name="Chao Y."/>
            <person name="Chu M."/>
            <person name="Cheng C."/>
            <person name="Hour A."/>
            <person name="Lee P."/>
            <person name="Lin S."/>
            <person name="Lin Y."/>
            <person name="Liou J."/>
            <person name="Liu S."/>
            <person name="Hsing Y."/>
            <person name="Raghuvanshi S."/>
            <person name="Mohanty A."/>
            <person name="Bharti A.K."/>
            <person name="Gaur A."/>
            <person name="Gupta V."/>
            <person name="Kumar D."/>
            <person name="Ravi V."/>
            <person name="Vij S."/>
            <person name="Kapur A."/>
            <person name="Khurana P."/>
            <person name="Khurana P."/>
            <person name="Khurana J.P."/>
            <person name="Tyagi A.K."/>
            <person name="Gaikwad K."/>
            <person name="Singh A."/>
            <person name="Dalal V."/>
            <person name="Srivastava S."/>
            <person name="Dixit A."/>
            <person name="Pal A.K."/>
            <person name="Ghazi I.A."/>
            <person name="Yadav M."/>
            <person name="Pandit A."/>
            <person name="Bhargava A."/>
            <person name="Sureshbabu K."/>
            <person name="Batra K."/>
            <person name="Sharma T.R."/>
            <person name="Mohapatra T."/>
            <person name="Singh N.K."/>
            <person name="Messing J."/>
            <person name="Nelson A.B."/>
            <person name="Fuks G."/>
            <person name="Kavchok S."/>
            <person name="Keizer G."/>
            <person name="Linton E."/>
            <person name="Llaca V."/>
            <person name="Song R."/>
            <person name="Tanyolac B."/>
            <person name="Young S."/>
            <person name="Ho-Il K."/>
            <person name="Hahn J.H."/>
            <person name="Sangsakoo G."/>
            <person name="Vanavichit A."/>
            <person name="de Mattos Luiz.A.T."/>
            <person name="Zimmer P.D."/>
            <person name="Malone G."/>
            <person name="Dellagostin O."/>
            <person name="de Oliveira A.C."/>
            <person name="Bevan M."/>
            <person name="Bancroft I."/>
            <person name="Minx P."/>
            <person name="Cordum H."/>
            <person name="Wilson R."/>
            <person name="Cheng Z."/>
            <person name="Jin W."/>
            <person name="Jiang J."/>
            <person name="Leong S.A."/>
            <person name="Iwama H."/>
            <person name="Gojobori T."/>
            <person name="Itoh T."/>
            <person name="Niimura Y."/>
            <person name="Fujii Y."/>
            <person name="Habara T."/>
            <person name="Sakai H."/>
            <person name="Sato Y."/>
            <person name="Wilson G."/>
            <person name="Kumar K."/>
            <person name="McCouch S."/>
            <person name="Juretic N."/>
            <person name="Hoen D."/>
            <person name="Wright S."/>
            <person name="Bruskiewich R."/>
            <person name="Bureau T."/>
            <person name="Miyao A."/>
            <person name="Hirochika H."/>
            <person name="Nishikawa T."/>
            <person name="Kadowaki K."/>
            <person name="Sugiura M."/>
            <person name="Burr B."/>
            <person name="Sasaki T."/>
        </authorList>
    </citation>
    <scope>NUCLEOTIDE SEQUENCE [LARGE SCALE GENOMIC DNA]</scope>
    <source>
        <strain evidence="14">cv. Nipponbare</strain>
    </source>
</reference>
<protein>
    <submittedName>
        <fullName evidence="13">Os01g0290300 protein</fullName>
    </submittedName>
</protein>
<dbReference type="PANTHER" id="PTHR46481">
    <property type="entry name" value="ZINC FINGER BED DOMAIN-CONTAINING PROTEIN 4"/>
    <property type="match status" value="1"/>
</dbReference>
<dbReference type="InterPro" id="IPR012337">
    <property type="entry name" value="RNaseH-like_sf"/>
</dbReference>
<dbReference type="InterPro" id="IPR025525">
    <property type="entry name" value="hAT-like_transposase_RNase-H"/>
</dbReference>
<keyword evidence="6" id="KW-0805">Transcription regulation</keyword>
<keyword evidence="5" id="KW-0862">Zinc</keyword>
<evidence type="ECO:0000313" key="13">
    <source>
        <dbReference type="EMBL" id="BAF04701.2"/>
    </source>
</evidence>
<dbReference type="InterPro" id="IPR052035">
    <property type="entry name" value="ZnF_BED_domain_contain"/>
</dbReference>
<dbReference type="GO" id="GO:0005634">
    <property type="term" value="C:nucleus"/>
    <property type="evidence" value="ECO:0007669"/>
    <property type="project" value="UniProtKB-SubCell"/>
</dbReference>
<name>Q0JNH7_ORYSJ</name>